<evidence type="ECO:0000313" key="1">
    <source>
        <dbReference type="EMBL" id="OLQ00429.1"/>
    </source>
</evidence>
<reference evidence="1 2" key="1">
    <citation type="submission" date="2016-02" db="EMBL/GenBank/DDBJ databases">
        <title>Genome analysis of coral dinoflagellate symbionts highlights evolutionary adaptations to a symbiotic lifestyle.</title>
        <authorList>
            <person name="Aranda M."/>
            <person name="Li Y."/>
            <person name="Liew Y.J."/>
            <person name="Baumgarten S."/>
            <person name="Simakov O."/>
            <person name="Wilson M."/>
            <person name="Piel J."/>
            <person name="Ashoor H."/>
            <person name="Bougouffa S."/>
            <person name="Bajic V.B."/>
            <person name="Ryu T."/>
            <person name="Ravasi T."/>
            <person name="Bayer T."/>
            <person name="Micklem G."/>
            <person name="Kim H."/>
            <person name="Bhak J."/>
            <person name="Lajeunesse T.C."/>
            <person name="Voolstra C.R."/>
        </authorList>
    </citation>
    <scope>NUCLEOTIDE SEQUENCE [LARGE SCALE GENOMIC DNA]</scope>
    <source>
        <strain evidence="1 2">CCMP2467</strain>
    </source>
</reference>
<dbReference type="AlphaFoldDB" id="A0A1Q9DZ68"/>
<dbReference type="OrthoDB" id="433104at2759"/>
<sequence length="190" mass="20595">MVSGLGCLGFEVQSSVQAQQENIVLDTVDNADGLEQLVVVCVGLDAPIQRHMEDLQTRSRLYRGLTRAQLLAIVVNERVQGGWLEFLGMVTFSESADEAAEDKESVQHIQAAAAKAHEEALQTVVESHAESCDADAAAVGDDSKFLDEFLDEPMPVWDTSSNTMSIPTALLFNPFFSADEANPVHNFGPT</sequence>
<dbReference type="Proteomes" id="UP000186817">
    <property type="component" value="Unassembled WGS sequence"/>
</dbReference>
<accession>A0A1Q9DZ68</accession>
<proteinExistence type="predicted"/>
<name>A0A1Q9DZ68_SYMMI</name>
<organism evidence="1 2">
    <name type="scientific">Symbiodinium microadriaticum</name>
    <name type="common">Dinoflagellate</name>
    <name type="synonym">Zooxanthella microadriatica</name>
    <dbReference type="NCBI Taxonomy" id="2951"/>
    <lineage>
        <taxon>Eukaryota</taxon>
        <taxon>Sar</taxon>
        <taxon>Alveolata</taxon>
        <taxon>Dinophyceae</taxon>
        <taxon>Suessiales</taxon>
        <taxon>Symbiodiniaceae</taxon>
        <taxon>Symbiodinium</taxon>
    </lineage>
</organism>
<comment type="caution">
    <text evidence="1">The sequence shown here is derived from an EMBL/GenBank/DDBJ whole genome shotgun (WGS) entry which is preliminary data.</text>
</comment>
<evidence type="ECO:0000313" key="2">
    <source>
        <dbReference type="Proteomes" id="UP000186817"/>
    </source>
</evidence>
<dbReference type="EMBL" id="LSRX01000328">
    <property type="protein sequence ID" value="OLQ00429.1"/>
    <property type="molecule type" value="Genomic_DNA"/>
</dbReference>
<keyword evidence="2" id="KW-1185">Reference proteome</keyword>
<gene>
    <name evidence="1" type="ORF">AK812_SmicGene16912</name>
</gene>
<protein>
    <submittedName>
        <fullName evidence="1">Uncharacterized protein</fullName>
    </submittedName>
</protein>